<evidence type="ECO:0008006" key="3">
    <source>
        <dbReference type="Google" id="ProtNLM"/>
    </source>
</evidence>
<evidence type="ECO:0000313" key="1">
    <source>
        <dbReference type="EMBL" id="KAL2914764.1"/>
    </source>
</evidence>
<comment type="caution">
    <text evidence="1">The sequence shown here is derived from an EMBL/GenBank/DDBJ whole genome shotgun (WGS) entry which is preliminary data.</text>
</comment>
<dbReference type="SUPFAM" id="SSF48403">
    <property type="entry name" value="Ankyrin repeat"/>
    <property type="match status" value="2"/>
</dbReference>
<evidence type="ECO:0000313" key="2">
    <source>
        <dbReference type="Proteomes" id="UP001527925"/>
    </source>
</evidence>
<proteinExistence type="predicted"/>
<reference evidence="1 2" key="1">
    <citation type="submission" date="2023-09" db="EMBL/GenBank/DDBJ databases">
        <title>Pangenome analysis of Batrachochytrium dendrobatidis and related Chytrids.</title>
        <authorList>
            <person name="Yacoub M.N."/>
            <person name="Stajich J.E."/>
            <person name="James T.Y."/>
        </authorList>
    </citation>
    <scope>NUCLEOTIDE SEQUENCE [LARGE SCALE GENOMIC DNA]</scope>
    <source>
        <strain evidence="1 2">JEL0888</strain>
    </source>
</reference>
<dbReference type="InterPro" id="IPR002110">
    <property type="entry name" value="Ankyrin_rpt"/>
</dbReference>
<dbReference type="InterPro" id="IPR036770">
    <property type="entry name" value="Ankyrin_rpt-contain_sf"/>
</dbReference>
<name>A0ABR4N5M7_9FUNG</name>
<dbReference type="InterPro" id="IPR052050">
    <property type="entry name" value="SecEffector_AnkRepeat"/>
</dbReference>
<keyword evidence="2" id="KW-1185">Reference proteome</keyword>
<dbReference type="EMBL" id="JADGIZ020000030">
    <property type="protein sequence ID" value="KAL2914764.1"/>
    <property type="molecule type" value="Genomic_DNA"/>
</dbReference>
<dbReference type="PANTHER" id="PTHR46586">
    <property type="entry name" value="ANKYRIN REPEAT-CONTAINING PROTEIN"/>
    <property type="match status" value="1"/>
</dbReference>
<protein>
    <recommendedName>
        <fullName evidence="3">Ankyrin repeat domain containing protein</fullName>
    </recommendedName>
</protein>
<gene>
    <name evidence="1" type="ORF">HK105_205695</name>
</gene>
<dbReference type="Proteomes" id="UP001527925">
    <property type="component" value="Unassembled WGS sequence"/>
</dbReference>
<sequence>MPPSHWDRLPIELRDMVIDAGDELTRLSAGRLPRWQLRAASRQTAARLWELAVSSEWQGDLRLLPPSDSAAAVVEAVRSRAMYRRLRALGGQHAGVVEHRWTRALARCAVGNSWADELAGFPPRLLVEAAARTGDVRLLHELVVERQAAGVFPKHVYVAARAGQLEVLQWIQETGQPAGMWRPWPRNAKVHEVAAMCGHVHVMDWLHAQGLGGRYSESCLRFAGSHGYSDVIRRVLELQPETNVVMVLTNALASGHADLATWLFHRLPTHHRLPRVTLSAAARVNHTFILNQGLSREQYVLSPSLPLTAAAAGWRDLVERLHKMDPAADWMAGALDRAAAEGHLAVVEFLHANRPEGCTQEAMDEAAVGGHLDVVMFLDRHRREGCTTAAMDGAAANGHLAIVKYLHEFRAEGCTTEAMDGAATNGQLAMVRWLHAHRAEGCTTKAVDGAAANGHLDVVQWLLNHRAEGGTQNGMDGAVVGGHVEVAQVLFGKFGQRARARATTKAAQHGHFEMVRWLDESGAGEFTNSTMDEAAASGWVRIVAYLSEHRAEGCTTAAMDRAAGGGHLDVVEYLHANRREGATYAAMDAAARAGYLEVVEFLHERRDEGCSEEAADGAVERGHLDVVRFLGQHRSEGCSLRSREMLVRAGWDGLAQAMRLAE</sequence>
<dbReference type="Gene3D" id="1.25.40.20">
    <property type="entry name" value="Ankyrin repeat-containing domain"/>
    <property type="match status" value="3"/>
</dbReference>
<dbReference type="Pfam" id="PF12796">
    <property type="entry name" value="Ank_2"/>
    <property type="match status" value="1"/>
</dbReference>
<dbReference type="PANTHER" id="PTHR46586:SF3">
    <property type="entry name" value="ANKYRIN REPEAT-CONTAINING PROTEIN"/>
    <property type="match status" value="1"/>
</dbReference>
<organism evidence="1 2">
    <name type="scientific">Polyrhizophydium stewartii</name>
    <dbReference type="NCBI Taxonomy" id="2732419"/>
    <lineage>
        <taxon>Eukaryota</taxon>
        <taxon>Fungi</taxon>
        <taxon>Fungi incertae sedis</taxon>
        <taxon>Chytridiomycota</taxon>
        <taxon>Chytridiomycota incertae sedis</taxon>
        <taxon>Chytridiomycetes</taxon>
        <taxon>Rhizophydiales</taxon>
        <taxon>Rhizophydiales incertae sedis</taxon>
        <taxon>Polyrhizophydium</taxon>
    </lineage>
</organism>
<accession>A0ABR4N5M7</accession>